<accession>A0AAP0GTY9</accession>
<evidence type="ECO:0000259" key="3">
    <source>
        <dbReference type="Pfam" id="PF00389"/>
    </source>
</evidence>
<dbReference type="Proteomes" id="UP001408789">
    <property type="component" value="Unassembled WGS sequence"/>
</dbReference>
<dbReference type="InterPro" id="IPR050223">
    <property type="entry name" value="D-isomer_2-hydroxyacid_DH"/>
</dbReference>
<keyword evidence="1" id="KW-0560">Oxidoreductase</keyword>
<keyword evidence="2" id="KW-0520">NAD</keyword>
<comment type="caution">
    <text evidence="4">The sequence shown here is derived from an EMBL/GenBank/DDBJ whole genome shotgun (WGS) entry which is preliminary data.</text>
</comment>
<evidence type="ECO:0000313" key="4">
    <source>
        <dbReference type="EMBL" id="KAK9060492.1"/>
    </source>
</evidence>
<sequence length="165" mass="18833">METIDVLLTTPTNDYLQQQLKSKFNLLRLWDFPHKDEFFKEHSGSIRAVVTNPMFGTDREFFDSVPNVEIVSTFSVGVNHVDLGWCKERGIRVSNTPDVLTDDVADTAIGLILTTLRGICESDRFVRGGLWKKGGEFKVTTKVRFLYRLEFGNQLSVLSDMILIR</sequence>
<feature type="domain" description="D-isomer specific 2-hydroxyacid dehydrogenase catalytic" evidence="3">
    <location>
        <begin position="6"/>
        <end position="108"/>
    </location>
</feature>
<organism evidence="4 5">
    <name type="scientific">Deinandra increscens subsp. villosa</name>
    <dbReference type="NCBI Taxonomy" id="3103831"/>
    <lineage>
        <taxon>Eukaryota</taxon>
        <taxon>Viridiplantae</taxon>
        <taxon>Streptophyta</taxon>
        <taxon>Embryophyta</taxon>
        <taxon>Tracheophyta</taxon>
        <taxon>Spermatophyta</taxon>
        <taxon>Magnoliopsida</taxon>
        <taxon>eudicotyledons</taxon>
        <taxon>Gunneridae</taxon>
        <taxon>Pentapetalae</taxon>
        <taxon>asterids</taxon>
        <taxon>campanulids</taxon>
        <taxon>Asterales</taxon>
        <taxon>Asteraceae</taxon>
        <taxon>Asteroideae</taxon>
        <taxon>Heliantheae alliance</taxon>
        <taxon>Madieae</taxon>
        <taxon>Madiinae</taxon>
        <taxon>Deinandra</taxon>
    </lineage>
</organism>
<evidence type="ECO:0000256" key="2">
    <source>
        <dbReference type="ARBA" id="ARBA00023027"/>
    </source>
</evidence>
<dbReference type="GO" id="GO:0030267">
    <property type="term" value="F:glyoxylate reductase (NADPH) activity"/>
    <property type="evidence" value="ECO:0007669"/>
    <property type="project" value="TreeGrafter"/>
</dbReference>
<dbReference type="SUPFAM" id="SSF52283">
    <property type="entry name" value="Formate/glycerate dehydrogenase catalytic domain-like"/>
    <property type="match status" value="1"/>
</dbReference>
<evidence type="ECO:0000313" key="5">
    <source>
        <dbReference type="Proteomes" id="UP001408789"/>
    </source>
</evidence>
<dbReference type="AlphaFoldDB" id="A0AAP0GTY9"/>
<dbReference type="PANTHER" id="PTHR10996">
    <property type="entry name" value="2-HYDROXYACID DEHYDROGENASE-RELATED"/>
    <property type="match status" value="1"/>
</dbReference>
<dbReference type="GO" id="GO:0005829">
    <property type="term" value="C:cytosol"/>
    <property type="evidence" value="ECO:0007669"/>
    <property type="project" value="TreeGrafter"/>
</dbReference>
<dbReference type="InterPro" id="IPR006139">
    <property type="entry name" value="D-isomer_2_OHA_DH_cat_dom"/>
</dbReference>
<dbReference type="EMBL" id="JBCNJP010000020">
    <property type="protein sequence ID" value="KAK9060492.1"/>
    <property type="molecule type" value="Genomic_DNA"/>
</dbReference>
<evidence type="ECO:0000256" key="1">
    <source>
        <dbReference type="ARBA" id="ARBA00023002"/>
    </source>
</evidence>
<gene>
    <name evidence="4" type="ORF">SSX86_021196</name>
</gene>
<name>A0AAP0GTY9_9ASTR</name>
<keyword evidence="5" id="KW-1185">Reference proteome</keyword>
<dbReference type="Gene3D" id="3.40.50.720">
    <property type="entry name" value="NAD(P)-binding Rossmann-like Domain"/>
    <property type="match status" value="2"/>
</dbReference>
<dbReference type="PANTHER" id="PTHR10996:SF178">
    <property type="entry name" value="2-HYDROXYACID DEHYDROGENASE YGL185C-RELATED"/>
    <property type="match status" value="1"/>
</dbReference>
<reference evidence="4 5" key="1">
    <citation type="submission" date="2024-04" db="EMBL/GenBank/DDBJ databases">
        <title>The reference genome of an endangered Asteraceae, Deinandra increscens subsp. villosa, native to the Central Coast of California.</title>
        <authorList>
            <person name="Guilliams M."/>
            <person name="Hasenstab-Lehman K."/>
            <person name="Meyer R."/>
            <person name="Mcevoy S."/>
        </authorList>
    </citation>
    <scope>NUCLEOTIDE SEQUENCE [LARGE SCALE GENOMIC DNA]</scope>
    <source>
        <tissue evidence="4">Leaf</tissue>
    </source>
</reference>
<dbReference type="GO" id="GO:0051287">
    <property type="term" value="F:NAD binding"/>
    <property type="evidence" value="ECO:0007669"/>
    <property type="project" value="InterPro"/>
</dbReference>
<dbReference type="GO" id="GO:0016618">
    <property type="term" value="F:hydroxypyruvate reductase [NAD(P)H] activity"/>
    <property type="evidence" value="ECO:0007669"/>
    <property type="project" value="TreeGrafter"/>
</dbReference>
<protein>
    <recommendedName>
        <fullName evidence="3">D-isomer specific 2-hydroxyacid dehydrogenase catalytic domain-containing protein</fullName>
    </recommendedName>
</protein>
<dbReference type="Pfam" id="PF00389">
    <property type="entry name" value="2-Hacid_dh"/>
    <property type="match status" value="1"/>
</dbReference>
<proteinExistence type="predicted"/>